<gene>
    <name evidence="2" type="ORF">OHM77_02145</name>
</gene>
<feature type="transmembrane region" description="Helical" evidence="1">
    <location>
        <begin position="306"/>
        <end position="327"/>
    </location>
</feature>
<feature type="transmembrane region" description="Helical" evidence="1">
    <location>
        <begin position="225"/>
        <end position="254"/>
    </location>
</feature>
<dbReference type="KEGG" id="npv:OHM77_02145"/>
<evidence type="ECO:0000313" key="2">
    <source>
        <dbReference type="EMBL" id="WIM06117.1"/>
    </source>
</evidence>
<feature type="transmembrane region" description="Helical" evidence="1">
    <location>
        <begin position="94"/>
        <end position="115"/>
    </location>
</feature>
<proteinExistence type="predicted"/>
<accession>A0AA49IWI3</accession>
<organism evidence="2">
    <name type="scientific">Candidatus Nitricoxidivorans perseverans</name>
    <dbReference type="NCBI Taxonomy" id="2975601"/>
    <lineage>
        <taxon>Bacteria</taxon>
        <taxon>Pseudomonadati</taxon>
        <taxon>Pseudomonadota</taxon>
        <taxon>Betaproteobacteria</taxon>
        <taxon>Nitrosomonadales</taxon>
        <taxon>Sterolibacteriaceae</taxon>
        <taxon>Candidatus Nitricoxidivorans</taxon>
    </lineage>
</organism>
<feature type="transmembrane region" description="Helical" evidence="1">
    <location>
        <begin position="186"/>
        <end position="205"/>
    </location>
</feature>
<feature type="transmembrane region" description="Helical" evidence="1">
    <location>
        <begin position="475"/>
        <end position="495"/>
    </location>
</feature>
<feature type="transmembrane region" description="Helical" evidence="1">
    <location>
        <begin position="21"/>
        <end position="41"/>
    </location>
</feature>
<evidence type="ECO:0008006" key="3">
    <source>
        <dbReference type="Google" id="ProtNLM"/>
    </source>
</evidence>
<name>A0AA49IWI3_9PROT</name>
<feature type="transmembrane region" description="Helical" evidence="1">
    <location>
        <begin position="411"/>
        <end position="431"/>
    </location>
</feature>
<keyword evidence="1" id="KW-0812">Transmembrane</keyword>
<feature type="transmembrane region" description="Helical" evidence="1">
    <location>
        <begin position="70"/>
        <end position="88"/>
    </location>
</feature>
<feature type="transmembrane region" description="Helical" evidence="1">
    <location>
        <begin position="158"/>
        <end position="174"/>
    </location>
</feature>
<feature type="transmembrane region" description="Helical" evidence="1">
    <location>
        <begin position="451"/>
        <end position="468"/>
    </location>
</feature>
<dbReference type="EMBL" id="CP107246">
    <property type="protein sequence ID" value="WIM06117.1"/>
    <property type="molecule type" value="Genomic_DNA"/>
</dbReference>
<sequence>MRSAAFAPALPGKHARQHNAALAYAGIASGAVLLAVLFGLVAVTANPIFIGLAVGLLAGVLLLGNVSWTIWSIFGLGLFVVGVLPLWVEGYASKAVWGVSLLGLLLLAGTLLRALANPAVTRGAPPFVWLALSFLIYASADGLAHWGGPTQFFSGFKSYFQVFGLIFALAWLRVDEGNVRQWRKLFVILALVQLPWAIYELIWLVPIREGLRHAYPLLVPIDVVAGTFGASLHAGGANGEMAAFLIIALVFLLARWREKALTARRVMLFAPIILAPLFMGETKAVVVMLPLAFATLYRRELLARPHYALAGLLVGALLTVAAGYAYLSQQKKTLEQYVAGTLSYNVYEGGYGGRELNRTTVLTFWAKQHGLHDPVGTVFGHGLGSTSENAGGQMARRYAGKGIGLTAASRLLWEQGLGGMLLFLSILLAAWRAAGRLWRQTGDAAIRADAAAIQAALPVFAFFLVYRAALVEGRVFQIVFAAMLGYLAWLCRQQADAGPGPLSARHEG</sequence>
<evidence type="ECO:0000256" key="1">
    <source>
        <dbReference type="SAM" id="Phobius"/>
    </source>
</evidence>
<dbReference type="AlphaFoldDB" id="A0AA49IWI3"/>
<protein>
    <recommendedName>
        <fullName evidence="3">O-antigen ligase domain-containing protein</fullName>
    </recommendedName>
</protein>
<dbReference type="Proteomes" id="UP001234916">
    <property type="component" value="Chromosome"/>
</dbReference>
<feature type="transmembrane region" description="Helical" evidence="1">
    <location>
        <begin position="127"/>
        <end position="146"/>
    </location>
</feature>
<feature type="transmembrane region" description="Helical" evidence="1">
    <location>
        <begin position="266"/>
        <end position="294"/>
    </location>
</feature>
<reference evidence="2" key="1">
    <citation type="journal article" date="2023" name="Nat. Microbiol.">
        <title>Enrichment and characterization of a nitric oxide-reducing microbial community in a continuous bioreactor.</title>
        <authorList>
            <person name="Garrido-Amador P."/>
            <person name="Stortenbeker N."/>
            <person name="Wessels H.J.C.T."/>
            <person name="Speth D.R."/>
            <person name="Garcia-Heredia I."/>
            <person name="Kartal B."/>
        </authorList>
    </citation>
    <scope>NUCLEOTIDE SEQUENCE</scope>
    <source>
        <strain evidence="2">MAG1</strain>
    </source>
</reference>
<keyword evidence="1" id="KW-1133">Transmembrane helix</keyword>
<keyword evidence="1" id="KW-0472">Membrane</keyword>
<feature type="transmembrane region" description="Helical" evidence="1">
    <location>
        <begin position="47"/>
        <end position="63"/>
    </location>
</feature>